<dbReference type="Proteomes" id="UP001333710">
    <property type="component" value="Chromosome"/>
</dbReference>
<keyword evidence="4" id="KW-0288">FMN</keyword>
<dbReference type="Pfam" id="PF00881">
    <property type="entry name" value="Nitroreductase"/>
    <property type="match status" value="1"/>
</dbReference>
<keyword evidence="3" id="KW-0285">Flavoprotein</keyword>
<evidence type="ECO:0000256" key="1">
    <source>
        <dbReference type="ARBA" id="ARBA00001917"/>
    </source>
</evidence>
<evidence type="ECO:0000256" key="2">
    <source>
        <dbReference type="ARBA" id="ARBA00007118"/>
    </source>
</evidence>
<proteinExistence type="inferred from homology"/>
<evidence type="ECO:0000259" key="6">
    <source>
        <dbReference type="Pfam" id="PF00881"/>
    </source>
</evidence>
<keyword evidence="8" id="KW-1185">Reference proteome</keyword>
<evidence type="ECO:0000256" key="4">
    <source>
        <dbReference type="ARBA" id="ARBA00022643"/>
    </source>
</evidence>
<dbReference type="RefSeq" id="WP_338293456.1">
    <property type="nucleotide sequence ID" value="NZ_AP027272.1"/>
</dbReference>
<gene>
    <name evidence="7" type="ORF">MACH26_29660</name>
</gene>
<dbReference type="GO" id="GO:0016491">
    <property type="term" value="F:oxidoreductase activity"/>
    <property type="evidence" value="ECO:0007669"/>
    <property type="project" value="UniProtKB-KW"/>
</dbReference>
<dbReference type="PANTHER" id="PTHR43673:SF2">
    <property type="entry name" value="NITROREDUCTASE"/>
    <property type="match status" value="1"/>
</dbReference>
<name>A0AA48KVE8_9ALTE</name>
<dbReference type="Gene3D" id="3.40.109.10">
    <property type="entry name" value="NADH Oxidase"/>
    <property type="match status" value="1"/>
</dbReference>
<evidence type="ECO:0000256" key="5">
    <source>
        <dbReference type="ARBA" id="ARBA00023002"/>
    </source>
</evidence>
<dbReference type="InterPro" id="IPR000415">
    <property type="entry name" value="Nitroreductase-like"/>
</dbReference>
<comment type="cofactor">
    <cofactor evidence="1">
        <name>FMN</name>
        <dbReference type="ChEBI" id="CHEBI:58210"/>
    </cofactor>
</comment>
<dbReference type="AlphaFoldDB" id="A0AA48KVE8"/>
<keyword evidence="5" id="KW-0560">Oxidoreductase</keyword>
<organism evidence="7 8">
    <name type="scientific">Planctobacterium marinum</name>
    <dbReference type="NCBI Taxonomy" id="1631968"/>
    <lineage>
        <taxon>Bacteria</taxon>
        <taxon>Pseudomonadati</taxon>
        <taxon>Pseudomonadota</taxon>
        <taxon>Gammaproteobacteria</taxon>
        <taxon>Alteromonadales</taxon>
        <taxon>Alteromonadaceae</taxon>
        <taxon>Planctobacterium</taxon>
    </lineage>
</organism>
<evidence type="ECO:0000256" key="3">
    <source>
        <dbReference type="ARBA" id="ARBA00022630"/>
    </source>
</evidence>
<evidence type="ECO:0000313" key="8">
    <source>
        <dbReference type="Proteomes" id="UP001333710"/>
    </source>
</evidence>
<dbReference type="PANTHER" id="PTHR43673">
    <property type="entry name" value="NAD(P)H NITROREDUCTASE YDGI-RELATED"/>
    <property type="match status" value="1"/>
</dbReference>
<dbReference type="EMBL" id="AP027272">
    <property type="protein sequence ID" value="BDX07445.1"/>
    <property type="molecule type" value="Genomic_DNA"/>
</dbReference>
<comment type="similarity">
    <text evidence="2">Belongs to the nitroreductase family.</text>
</comment>
<sequence length="239" mass="26647">MLLTDIINQRRSIRSFSEKEVSDEVLNELLNLALESPSSSNSQPYKIAIAKGATAKAIAGDLQDKFWRSNAINKQPLPKKLFSALTSDAMPDSDFKPILGKYPGEFQKRRVETGMGLYKVLGIKREDKKARDEHMAKNFSFFDAPVALFFFVDPRMKHTALVDAGIFMQTLMLAATDKGLGTCAQGALGIWRSPLDKHFAIPKEYKLVCGMALGYPDDNEVNQYRPEKLSLSDLVIPGK</sequence>
<dbReference type="SUPFAM" id="SSF55469">
    <property type="entry name" value="FMN-dependent nitroreductase-like"/>
    <property type="match status" value="1"/>
</dbReference>
<evidence type="ECO:0000313" key="7">
    <source>
        <dbReference type="EMBL" id="BDX07445.1"/>
    </source>
</evidence>
<feature type="domain" description="Nitroreductase" evidence="6">
    <location>
        <begin position="7"/>
        <end position="215"/>
    </location>
</feature>
<protein>
    <submittedName>
        <fullName evidence="7">Nitroreductase</fullName>
    </submittedName>
</protein>
<dbReference type="CDD" id="cd02136">
    <property type="entry name" value="PnbA_NfnB-like"/>
    <property type="match status" value="1"/>
</dbReference>
<reference evidence="7" key="1">
    <citation type="submission" date="2023-01" db="EMBL/GenBank/DDBJ databases">
        <title>Complete genome sequence of Planctobacterium marinum strain Dej080120_11.</title>
        <authorList>
            <person name="Ueki S."/>
            <person name="Maruyama F."/>
        </authorList>
    </citation>
    <scope>NUCLEOTIDE SEQUENCE</scope>
    <source>
        <strain evidence="7">Dej080120_11</strain>
    </source>
</reference>
<accession>A0AA48KVE8</accession>
<dbReference type="KEGG" id="pmaw:MACH26_29660"/>
<dbReference type="InterPro" id="IPR029479">
    <property type="entry name" value="Nitroreductase"/>
</dbReference>